<accession>A0ABV4BDM6</accession>
<reference evidence="2 3" key="1">
    <citation type="submission" date="2024-05" db="EMBL/GenBank/DDBJ databases">
        <title>Genome Sequence and Characterization of the New Strain Purple Sulfur Bacterium of Genus Thioalkalicoccus.</title>
        <authorList>
            <person name="Bryantseva I.A."/>
            <person name="Kyndt J.A."/>
            <person name="Imhoff J.F."/>
        </authorList>
    </citation>
    <scope>NUCLEOTIDE SEQUENCE [LARGE SCALE GENOMIC DNA]</scope>
    <source>
        <strain evidence="2 3">Um2</strain>
    </source>
</reference>
<dbReference type="PANTHER" id="PTHR43157">
    <property type="entry name" value="PHOSPHATIDYLINOSITOL-GLYCAN BIOSYNTHESIS CLASS F PROTEIN-RELATED"/>
    <property type="match status" value="1"/>
</dbReference>
<evidence type="ECO:0000256" key="1">
    <source>
        <dbReference type="ARBA" id="ARBA00023002"/>
    </source>
</evidence>
<dbReference type="EC" id="1.-.-.-" evidence="2"/>
<keyword evidence="3" id="KW-1185">Reference proteome</keyword>
<dbReference type="PANTHER" id="PTHR43157:SF31">
    <property type="entry name" value="PHOSPHATIDYLINOSITOL-GLYCAN BIOSYNTHESIS CLASS F PROTEIN"/>
    <property type="match status" value="1"/>
</dbReference>
<keyword evidence="1 2" id="KW-0560">Oxidoreductase</keyword>
<dbReference type="SUPFAM" id="SSF51735">
    <property type="entry name" value="NAD(P)-binding Rossmann-fold domains"/>
    <property type="match status" value="1"/>
</dbReference>
<dbReference type="CDD" id="cd05327">
    <property type="entry name" value="retinol-DH_like_SDR_c_like"/>
    <property type="match status" value="1"/>
</dbReference>
<dbReference type="Gene3D" id="3.40.50.720">
    <property type="entry name" value="NAD(P)-binding Rossmann-like Domain"/>
    <property type="match status" value="1"/>
</dbReference>
<evidence type="ECO:0000313" key="3">
    <source>
        <dbReference type="Proteomes" id="UP001564408"/>
    </source>
</evidence>
<dbReference type="GO" id="GO:0016491">
    <property type="term" value="F:oxidoreductase activity"/>
    <property type="evidence" value="ECO:0007669"/>
    <property type="project" value="UniProtKB-KW"/>
</dbReference>
<dbReference type="Pfam" id="PF00106">
    <property type="entry name" value="adh_short"/>
    <property type="match status" value="1"/>
</dbReference>
<sequence>MSDTRTSLMGRIALVTGANSGLGKATATALAERGATVIMVARDPVRGAAAQAEIRDQTGNPSLHLLVADLSSQQEIRGLVEAFEARFDRLDWLINNAGTAFPERRLSPDGIEMSLAVNHLAPFLLTNLLRDRLVAGAPSRVITVGTRIDTSMDLADLNWQRRRYRMMAAYGQSKLGNIHFTHELARRLEGTGVSAFCVFPGVFMSNLGKTDGAQGAFWRIVGLLAGWAMPSAAQAAERVLHLILAPEAEAAGLHGRYVAARGRPIEPPSQARDPKINRRVWALSEELTDADRRVRGVDGSASNG</sequence>
<comment type="caution">
    <text evidence="2">The sequence shown here is derived from an EMBL/GenBank/DDBJ whole genome shotgun (WGS) entry which is preliminary data.</text>
</comment>
<dbReference type="RefSeq" id="WP_369666496.1">
    <property type="nucleotide sequence ID" value="NZ_JBDKXB010000006.1"/>
</dbReference>
<proteinExistence type="predicted"/>
<dbReference type="EMBL" id="JBDKXB010000006">
    <property type="protein sequence ID" value="MEY6432109.1"/>
    <property type="molecule type" value="Genomic_DNA"/>
</dbReference>
<protein>
    <submittedName>
        <fullName evidence="2">SDR family oxidoreductase</fullName>
        <ecNumber evidence="2">1.-.-.-</ecNumber>
    </submittedName>
</protein>
<dbReference type="InterPro" id="IPR002347">
    <property type="entry name" value="SDR_fam"/>
</dbReference>
<evidence type="ECO:0000313" key="2">
    <source>
        <dbReference type="EMBL" id="MEY6432109.1"/>
    </source>
</evidence>
<name>A0ABV4BDM6_9GAMM</name>
<gene>
    <name evidence="2" type="ORF">ABC977_06750</name>
</gene>
<dbReference type="InterPro" id="IPR036291">
    <property type="entry name" value="NAD(P)-bd_dom_sf"/>
</dbReference>
<dbReference type="PRINTS" id="PR00081">
    <property type="entry name" value="GDHRDH"/>
</dbReference>
<organism evidence="2 3">
    <name type="scientific">Thioalkalicoccus limnaeus</name>
    <dbReference type="NCBI Taxonomy" id="120681"/>
    <lineage>
        <taxon>Bacteria</taxon>
        <taxon>Pseudomonadati</taxon>
        <taxon>Pseudomonadota</taxon>
        <taxon>Gammaproteobacteria</taxon>
        <taxon>Chromatiales</taxon>
        <taxon>Chromatiaceae</taxon>
        <taxon>Thioalkalicoccus</taxon>
    </lineage>
</organism>
<dbReference type="Proteomes" id="UP001564408">
    <property type="component" value="Unassembled WGS sequence"/>
</dbReference>